<dbReference type="PANTHER" id="PTHR19879:SF9">
    <property type="entry name" value="TRANSCRIPTION INITIATION FACTOR TFIID SUBUNIT 5"/>
    <property type="match status" value="1"/>
</dbReference>
<keyword evidence="1" id="KW-0853">WD repeat</keyword>
<dbReference type="InterPro" id="IPR000719">
    <property type="entry name" value="Prot_kinase_dom"/>
</dbReference>
<dbReference type="InterPro" id="IPR001680">
    <property type="entry name" value="WD40_rpt"/>
</dbReference>
<accession>A0A6P2DK00</accession>
<sequence length="283" mass="31358">MYGLGAVLYALLTGEPPFRADTALATLWQVMERPVRSPRLANTRVPADLETICLKCLEKEPGRRYPSALEVRGRSGALAPRGTDCGPARRSRGAAWYLVRRYPLVTGLSAVTALALVATVVTLALSNSQIAAKNASIAAKESETTHALEQEWSAREDEQRTRERERHLFYLARVALAGRLWANNQVNWTHWLDECPPEYRHLEWAFLNALRRPHYTLNLKHGGQVYAMAYSPDGRYIASAGDGAVKLWDARTGEPVPCTVDHGDLVTCLAFHPTEPLLVMAGS</sequence>
<proteinExistence type="predicted"/>
<evidence type="ECO:0000313" key="4">
    <source>
        <dbReference type="Proteomes" id="UP000464178"/>
    </source>
</evidence>
<dbReference type="InterPro" id="IPR015943">
    <property type="entry name" value="WD40/YVTN_repeat-like_dom_sf"/>
</dbReference>
<dbReference type="SUPFAM" id="SSF56112">
    <property type="entry name" value="Protein kinase-like (PK-like)"/>
    <property type="match status" value="1"/>
</dbReference>
<dbReference type="PROSITE" id="PS50011">
    <property type="entry name" value="PROTEIN_KINASE_DOM"/>
    <property type="match status" value="1"/>
</dbReference>
<evidence type="ECO:0000256" key="1">
    <source>
        <dbReference type="PROSITE-ProRule" id="PRU00221"/>
    </source>
</evidence>
<protein>
    <recommendedName>
        <fullName evidence="2">Protein kinase domain-containing protein</fullName>
    </recommendedName>
</protein>
<feature type="domain" description="Protein kinase" evidence="2">
    <location>
        <begin position="1"/>
        <end position="78"/>
    </location>
</feature>
<dbReference type="PANTHER" id="PTHR19879">
    <property type="entry name" value="TRANSCRIPTION INITIATION FACTOR TFIID"/>
    <property type="match status" value="1"/>
</dbReference>
<keyword evidence="4" id="KW-1185">Reference proteome</keyword>
<dbReference type="KEGG" id="gms:SOIL9_73740"/>
<dbReference type="InterPro" id="IPR036322">
    <property type="entry name" value="WD40_repeat_dom_sf"/>
</dbReference>
<dbReference type="Proteomes" id="UP000464178">
    <property type="component" value="Chromosome"/>
</dbReference>
<dbReference type="SMART" id="SM00320">
    <property type="entry name" value="WD40"/>
    <property type="match status" value="1"/>
</dbReference>
<dbReference type="GO" id="GO:0005524">
    <property type="term" value="F:ATP binding"/>
    <property type="evidence" value="ECO:0007669"/>
    <property type="project" value="InterPro"/>
</dbReference>
<keyword evidence="3" id="KW-0808">Transferase</keyword>
<dbReference type="SUPFAM" id="SSF50978">
    <property type="entry name" value="WD40 repeat-like"/>
    <property type="match status" value="1"/>
</dbReference>
<dbReference type="EMBL" id="LR593886">
    <property type="protein sequence ID" value="VTS02864.1"/>
    <property type="molecule type" value="Genomic_DNA"/>
</dbReference>
<dbReference type="Pfam" id="PF00400">
    <property type="entry name" value="WD40"/>
    <property type="match status" value="2"/>
</dbReference>
<name>A0A6P2DK00_9BACT</name>
<organism evidence="3 4">
    <name type="scientific">Gemmata massiliana</name>
    <dbReference type="NCBI Taxonomy" id="1210884"/>
    <lineage>
        <taxon>Bacteria</taxon>
        <taxon>Pseudomonadati</taxon>
        <taxon>Planctomycetota</taxon>
        <taxon>Planctomycetia</taxon>
        <taxon>Gemmatales</taxon>
        <taxon>Gemmataceae</taxon>
        <taxon>Gemmata</taxon>
    </lineage>
</organism>
<dbReference type="PROSITE" id="PS50082">
    <property type="entry name" value="WD_REPEATS_2"/>
    <property type="match status" value="1"/>
</dbReference>
<evidence type="ECO:0000313" key="3">
    <source>
        <dbReference type="EMBL" id="VTS02864.1"/>
    </source>
</evidence>
<dbReference type="AlphaFoldDB" id="A0A6P2DK00"/>
<dbReference type="GO" id="GO:0004672">
    <property type="term" value="F:protein kinase activity"/>
    <property type="evidence" value="ECO:0007669"/>
    <property type="project" value="InterPro"/>
</dbReference>
<keyword evidence="3" id="KW-0418">Kinase</keyword>
<feature type="repeat" description="WD" evidence="1">
    <location>
        <begin position="218"/>
        <end position="258"/>
    </location>
</feature>
<dbReference type="PROSITE" id="PS50294">
    <property type="entry name" value="WD_REPEATS_REGION"/>
    <property type="match status" value="1"/>
</dbReference>
<evidence type="ECO:0000259" key="2">
    <source>
        <dbReference type="PROSITE" id="PS50011"/>
    </source>
</evidence>
<dbReference type="InterPro" id="IPR011009">
    <property type="entry name" value="Kinase-like_dom_sf"/>
</dbReference>
<dbReference type="Gene3D" id="1.10.510.10">
    <property type="entry name" value="Transferase(Phosphotransferase) domain 1"/>
    <property type="match status" value="1"/>
</dbReference>
<dbReference type="Gene3D" id="2.130.10.10">
    <property type="entry name" value="YVTN repeat-like/Quinoprotein amine dehydrogenase"/>
    <property type="match status" value="1"/>
</dbReference>
<reference evidence="3 4" key="1">
    <citation type="submission" date="2019-05" db="EMBL/GenBank/DDBJ databases">
        <authorList>
            <consortium name="Science for Life Laboratories"/>
        </authorList>
    </citation>
    <scope>NUCLEOTIDE SEQUENCE [LARGE SCALE GENOMIC DNA]</scope>
    <source>
        <strain evidence="3">Soil9</strain>
    </source>
</reference>
<gene>
    <name evidence="3" type="ORF">SOIL9_73740</name>
</gene>